<dbReference type="InterPro" id="IPR000524">
    <property type="entry name" value="Tscrpt_reg_HTH_GntR"/>
</dbReference>
<dbReference type="InterPro" id="IPR036390">
    <property type="entry name" value="WH_DNA-bd_sf"/>
</dbReference>
<dbReference type="SUPFAM" id="SSF46785">
    <property type="entry name" value="Winged helix' DNA-binding domain"/>
    <property type="match status" value="1"/>
</dbReference>
<accession>A0A3S1B7G7</accession>
<organism evidence="5 6">
    <name type="scientific">Paenibacillus zeisoli</name>
    <dbReference type="NCBI Taxonomy" id="2496267"/>
    <lineage>
        <taxon>Bacteria</taxon>
        <taxon>Bacillati</taxon>
        <taxon>Bacillota</taxon>
        <taxon>Bacilli</taxon>
        <taxon>Bacillales</taxon>
        <taxon>Paenibacillaceae</taxon>
        <taxon>Paenibacillus</taxon>
    </lineage>
</organism>
<dbReference type="SUPFAM" id="SSF48008">
    <property type="entry name" value="GntR ligand-binding domain-like"/>
    <property type="match status" value="1"/>
</dbReference>
<proteinExistence type="predicted"/>
<dbReference type="Proteomes" id="UP000272464">
    <property type="component" value="Unassembled WGS sequence"/>
</dbReference>
<dbReference type="GO" id="GO:0003700">
    <property type="term" value="F:DNA-binding transcription factor activity"/>
    <property type="evidence" value="ECO:0007669"/>
    <property type="project" value="InterPro"/>
</dbReference>
<dbReference type="Pfam" id="PF00392">
    <property type="entry name" value="GntR"/>
    <property type="match status" value="1"/>
</dbReference>
<dbReference type="Gene3D" id="1.20.120.530">
    <property type="entry name" value="GntR ligand-binding domain-like"/>
    <property type="match status" value="1"/>
</dbReference>
<dbReference type="PRINTS" id="PR00035">
    <property type="entry name" value="HTHGNTR"/>
</dbReference>
<dbReference type="Gene3D" id="1.10.10.10">
    <property type="entry name" value="Winged helix-like DNA-binding domain superfamily/Winged helix DNA-binding domain"/>
    <property type="match status" value="1"/>
</dbReference>
<dbReference type="RefSeq" id="WP_127198921.1">
    <property type="nucleotide sequence ID" value="NZ_RZNX01000002.1"/>
</dbReference>
<dbReference type="PROSITE" id="PS50949">
    <property type="entry name" value="HTH_GNTR"/>
    <property type="match status" value="1"/>
</dbReference>
<dbReference type="OrthoDB" id="368257at2"/>
<dbReference type="GO" id="GO:0003677">
    <property type="term" value="F:DNA binding"/>
    <property type="evidence" value="ECO:0007669"/>
    <property type="project" value="UniProtKB-KW"/>
</dbReference>
<evidence type="ECO:0000256" key="2">
    <source>
        <dbReference type="ARBA" id="ARBA00023125"/>
    </source>
</evidence>
<keyword evidence="6" id="KW-1185">Reference proteome</keyword>
<dbReference type="InterPro" id="IPR008920">
    <property type="entry name" value="TF_FadR/GntR_C"/>
</dbReference>
<dbReference type="SMART" id="SM00895">
    <property type="entry name" value="FCD"/>
    <property type="match status" value="1"/>
</dbReference>
<dbReference type="PANTHER" id="PTHR43537">
    <property type="entry name" value="TRANSCRIPTIONAL REGULATOR, GNTR FAMILY"/>
    <property type="match status" value="1"/>
</dbReference>
<dbReference type="EMBL" id="RZNX01000002">
    <property type="protein sequence ID" value="RUT33809.1"/>
    <property type="molecule type" value="Genomic_DNA"/>
</dbReference>
<evidence type="ECO:0000313" key="5">
    <source>
        <dbReference type="EMBL" id="RUT33809.1"/>
    </source>
</evidence>
<evidence type="ECO:0000259" key="4">
    <source>
        <dbReference type="PROSITE" id="PS50949"/>
    </source>
</evidence>
<reference evidence="5 6" key="1">
    <citation type="submission" date="2018-12" db="EMBL/GenBank/DDBJ databases">
        <authorList>
            <person name="Sun L."/>
            <person name="Chen Z."/>
        </authorList>
    </citation>
    <scope>NUCLEOTIDE SEQUENCE [LARGE SCALE GENOMIC DNA]</scope>
    <source>
        <strain evidence="5 6">3-5-3</strain>
    </source>
</reference>
<keyword evidence="2" id="KW-0238">DNA-binding</keyword>
<keyword evidence="1" id="KW-0805">Transcription regulation</keyword>
<feature type="domain" description="HTH gntR-type" evidence="4">
    <location>
        <begin position="11"/>
        <end position="77"/>
    </location>
</feature>
<dbReference type="Pfam" id="PF07729">
    <property type="entry name" value="FCD"/>
    <property type="match status" value="1"/>
</dbReference>
<evidence type="ECO:0000313" key="6">
    <source>
        <dbReference type="Proteomes" id="UP000272464"/>
    </source>
</evidence>
<keyword evidence="3" id="KW-0804">Transcription</keyword>
<dbReference type="SMART" id="SM00345">
    <property type="entry name" value="HTH_GNTR"/>
    <property type="match status" value="1"/>
</dbReference>
<sequence>MHYPSSWLQGASLGESIACELRLQIIKGTVKAGEILSENRIAADFGTSRSPVREAMRTLSGEGLIRLERMGAVVLGLSLKNVEELYDVRYLIESFVQQRLPLKKLTGLIPSLKQTIDKMELAAKHRDVVDFSFQDLSFHEAMILEADHTRILHLWKSIRHIVMTVMLVTTEEVFSEGEDKVQFVVNKHRILIEGLESKNPERIEEVVREYFSDSHSTLHHSFPR</sequence>
<dbReference type="AlphaFoldDB" id="A0A3S1B7G7"/>
<dbReference type="PANTHER" id="PTHR43537:SF24">
    <property type="entry name" value="GLUCONATE OPERON TRANSCRIPTIONAL REPRESSOR"/>
    <property type="match status" value="1"/>
</dbReference>
<protein>
    <submittedName>
        <fullName evidence="5">GntR family transcriptional regulator</fullName>
    </submittedName>
</protein>
<name>A0A3S1B7G7_9BACL</name>
<evidence type="ECO:0000256" key="3">
    <source>
        <dbReference type="ARBA" id="ARBA00023163"/>
    </source>
</evidence>
<gene>
    <name evidence="5" type="ORF">EJP77_09000</name>
</gene>
<comment type="caution">
    <text evidence="5">The sequence shown here is derived from an EMBL/GenBank/DDBJ whole genome shotgun (WGS) entry which is preliminary data.</text>
</comment>
<dbReference type="InterPro" id="IPR036388">
    <property type="entry name" value="WH-like_DNA-bd_sf"/>
</dbReference>
<evidence type="ECO:0000256" key="1">
    <source>
        <dbReference type="ARBA" id="ARBA00023015"/>
    </source>
</evidence>
<dbReference type="InterPro" id="IPR011711">
    <property type="entry name" value="GntR_C"/>
</dbReference>